<feature type="active site" description="Proton donor" evidence="2">
    <location>
        <position position="44"/>
    </location>
</feature>
<sequence>MKAAAVRLFTALWPPAAVREALVALAARWQWPAGAKPVAPARLHATLHFLGLVDPDCVPLLRPVLDVPFEPVTLHPEAARQAVWPGGIAVLELEVPSALRAWHERVSTALRAAGFDVEARAWRPHVTFARKASHARPAPACELPPWPVDDVALVRSTPGRGYEVLACFGRRPEDIAHVG</sequence>
<dbReference type="InterPro" id="IPR004175">
    <property type="entry name" value="RNA_CPDase"/>
</dbReference>
<dbReference type="NCBIfam" id="TIGR02258">
    <property type="entry name" value="2_5_ligase"/>
    <property type="match status" value="1"/>
</dbReference>
<dbReference type="Pfam" id="PF13563">
    <property type="entry name" value="2_5_RNA_ligase2"/>
    <property type="match status" value="1"/>
</dbReference>
<dbReference type="HAMAP" id="MF_01940">
    <property type="entry name" value="RNA_CPDase"/>
    <property type="match status" value="1"/>
</dbReference>
<dbReference type="Gene3D" id="3.90.1140.10">
    <property type="entry name" value="Cyclic phosphodiesterase"/>
    <property type="match status" value="1"/>
</dbReference>
<dbReference type="GO" id="GO:0004113">
    <property type="term" value="F:2',3'-cyclic-nucleotide 3'-phosphodiesterase activity"/>
    <property type="evidence" value="ECO:0007669"/>
    <property type="project" value="InterPro"/>
</dbReference>
<evidence type="ECO:0000256" key="2">
    <source>
        <dbReference type="HAMAP-Rule" id="MF_01940"/>
    </source>
</evidence>
<comment type="similarity">
    <text evidence="2">Belongs to the 2H phosphoesterase superfamily. ThpR family.</text>
</comment>
<comment type="caution">
    <text evidence="3">The sequence shown here is derived from an EMBL/GenBank/DDBJ whole genome shotgun (WGS) entry which is preliminary data.</text>
</comment>
<comment type="function">
    <text evidence="2">Hydrolyzes RNA 2',3'-cyclic phosphodiester to an RNA 2'-phosphomonoester.</text>
</comment>
<dbReference type="InterPro" id="IPR009097">
    <property type="entry name" value="Cyclic_Pdiesterase"/>
</dbReference>
<feature type="short sequence motif" description="HXTX 1" evidence="2">
    <location>
        <begin position="44"/>
        <end position="47"/>
    </location>
</feature>
<evidence type="ECO:0000313" key="4">
    <source>
        <dbReference type="Proteomes" id="UP000617041"/>
    </source>
</evidence>
<keyword evidence="4" id="KW-1185">Reference proteome</keyword>
<protein>
    <recommendedName>
        <fullName evidence="2">RNA 2',3'-cyclic phosphodiesterase</fullName>
        <shortName evidence="2">RNA 2',3'-CPDase</shortName>
        <ecNumber evidence="2">3.1.4.58</ecNumber>
    </recommendedName>
</protein>
<dbReference type="GO" id="GO:0008664">
    <property type="term" value="F:RNA 2',3'-cyclic 3'-phosphodiesterase activity"/>
    <property type="evidence" value="ECO:0007669"/>
    <property type="project" value="UniProtKB-EC"/>
</dbReference>
<reference evidence="3" key="1">
    <citation type="submission" date="2020-12" db="EMBL/GenBank/DDBJ databases">
        <title>Ramlibacter sp. nov., isolated from a freshwater alga, Cryptomonas.</title>
        <authorList>
            <person name="Kim H.M."/>
            <person name="Jeon C.O."/>
        </authorList>
    </citation>
    <scope>NUCLEOTIDE SEQUENCE</scope>
    <source>
        <strain evidence="3">CrO1</strain>
    </source>
</reference>
<feature type="active site" description="Proton acceptor" evidence="2">
    <location>
        <position position="125"/>
    </location>
</feature>
<accession>A0A934Q335</accession>
<evidence type="ECO:0000256" key="1">
    <source>
        <dbReference type="ARBA" id="ARBA00022801"/>
    </source>
</evidence>
<dbReference type="PANTHER" id="PTHR35561">
    <property type="entry name" value="RNA 2',3'-CYCLIC PHOSPHODIESTERASE"/>
    <property type="match status" value="1"/>
</dbReference>
<dbReference type="PANTHER" id="PTHR35561:SF1">
    <property type="entry name" value="RNA 2',3'-CYCLIC PHOSPHODIESTERASE"/>
    <property type="match status" value="1"/>
</dbReference>
<keyword evidence="1 2" id="KW-0378">Hydrolase</keyword>
<dbReference type="AlphaFoldDB" id="A0A934Q335"/>
<dbReference type="EC" id="3.1.4.58" evidence="2"/>
<feature type="short sequence motif" description="HXTX 2" evidence="2">
    <location>
        <begin position="125"/>
        <end position="128"/>
    </location>
</feature>
<name>A0A934Q335_9BURK</name>
<dbReference type="RefSeq" id="WP_200788608.1">
    <property type="nucleotide sequence ID" value="NZ_JAEDAO010000001.1"/>
</dbReference>
<organism evidence="3 4">
    <name type="scientific">Ramlibacter algicola</name>
    <dbReference type="NCBI Taxonomy" id="2795217"/>
    <lineage>
        <taxon>Bacteria</taxon>
        <taxon>Pseudomonadati</taxon>
        <taxon>Pseudomonadota</taxon>
        <taxon>Betaproteobacteria</taxon>
        <taxon>Burkholderiales</taxon>
        <taxon>Comamonadaceae</taxon>
        <taxon>Ramlibacter</taxon>
    </lineage>
</organism>
<proteinExistence type="inferred from homology"/>
<dbReference type="EMBL" id="JAEDAO010000001">
    <property type="protein sequence ID" value="MBK0393651.1"/>
    <property type="molecule type" value="Genomic_DNA"/>
</dbReference>
<evidence type="ECO:0000313" key="3">
    <source>
        <dbReference type="EMBL" id="MBK0393651.1"/>
    </source>
</evidence>
<dbReference type="SUPFAM" id="SSF55144">
    <property type="entry name" value="LigT-like"/>
    <property type="match status" value="1"/>
</dbReference>
<dbReference type="Proteomes" id="UP000617041">
    <property type="component" value="Unassembled WGS sequence"/>
</dbReference>
<gene>
    <name evidence="3" type="primary">thpR</name>
    <name evidence="3" type="ORF">I8E28_13720</name>
</gene>
<comment type="catalytic activity">
    <reaction evidence="2">
        <text>a 3'-end 2',3'-cyclophospho-ribonucleotide-RNA + H2O = a 3'-end 2'-phospho-ribonucleotide-RNA + H(+)</text>
        <dbReference type="Rhea" id="RHEA:11828"/>
        <dbReference type="Rhea" id="RHEA-COMP:10464"/>
        <dbReference type="Rhea" id="RHEA-COMP:17353"/>
        <dbReference type="ChEBI" id="CHEBI:15377"/>
        <dbReference type="ChEBI" id="CHEBI:15378"/>
        <dbReference type="ChEBI" id="CHEBI:83064"/>
        <dbReference type="ChEBI" id="CHEBI:173113"/>
        <dbReference type="EC" id="3.1.4.58"/>
    </reaction>
</comment>